<feature type="transmembrane region" description="Helical" evidence="6">
    <location>
        <begin position="271"/>
        <end position="295"/>
    </location>
</feature>
<feature type="domain" description="Kazal-like" evidence="8">
    <location>
        <begin position="549"/>
        <end position="601"/>
    </location>
</feature>
<comment type="subcellular location">
    <subcellularLocation>
        <location evidence="1 6">Cell membrane</location>
        <topology evidence="1 6">Multi-pass membrane protein</topology>
    </subcellularLocation>
</comment>
<sequence>MVKKNMEDNGNSTGSFIPNMDPIVTSFWNANAILTHYIYKMGNTKLNEHSDGEDVGDPFLNPALAAAQKSRSSQGNGHLEENTQSRDDMDENTRCGFGCYSPEWIQRFASKKAFIVIFSLLAVIQGMTWAYNVATITTLEKRFKISSRTIGIVLTGNELSQVLFSIILAYYGGRGHRPRWIAAGVLFSALSCFVLASPHVFYGSGTDALSLTEEYANINDGVSAKNSSFLLKNDTLSEANVLKRSKVQLCNREASLRDNSIDSCHSGDVSIVPLVLIFISQFVSGIGVLLFFSLGGPYLDDNMDKTKSPMMFGVTMALRLVGPTLGFLLAGTCLKYYINPTLTPYINIQDPRWIGAWWLGWVILGTLMTLTSFLIALFPRELPRAAVRNKLRANMSATDKLSRSGSISVLTAEAAVEAPVPKLSEMPKAVKKLITNKINIFNNLSAVFYLFSSIGYWSYSPKYMETIFRQTAVNAAVVSGVVSILFQSVGLILSGFLISKFQPSARMLAGWNVFIGFLYVVVKASFTQMGCDQGDIFFGAHSTENDGLRNLTAECNVDCNCKVNKMFPVCYKETNTMYYSACHAGCSYHVNGTISNCSCLPSPSSELKMGTCSENCWNMFLVFLGVSAVIKLIDSSGRIGNMLVSYRCINPEDKSLAIGFSIFLVSILAMLPAPILFGAIIDSVCLVWGTKCGQRGNCWLYDGERLRYAFNLTAAAFTCVGAIFDCLVWYYVKDLDLYDEDKNVIARKKKELEEAQTK</sequence>
<evidence type="ECO:0000256" key="3">
    <source>
        <dbReference type="ARBA" id="ARBA00022692"/>
    </source>
</evidence>
<feature type="transmembrane region" description="Helical" evidence="6">
    <location>
        <begin position="316"/>
        <end position="338"/>
    </location>
</feature>
<gene>
    <name evidence="9" type="ORF">AFUS01_LOCUS27067</name>
</gene>
<evidence type="ECO:0000256" key="5">
    <source>
        <dbReference type="ARBA" id="ARBA00023136"/>
    </source>
</evidence>
<dbReference type="EMBL" id="CAJVCH010370670">
    <property type="protein sequence ID" value="CAG7816448.1"/>
    <property type="molecule type" value="Genomic_DNA"/>
</dbReference>
<dbReference type="Pfam" id="PF03137">
    <property type="entry name" value="OATP"/>
    <property type="match status" value="1"/>
</dbReference>
<evidence type="ECO:0000259" key="8">
    <source>
        <dbReference type="PROSITE" id="PS51465"/>
    </source>
</evidence>
<dbReference type="InterPro" id="IPR004156">
    <property type="entry name" value="OATP"/>
</dbReference>
<keyword evidence="3 6" id="KW-0812">Transmembrane</keyword>
<keyword evidence="10" id="KW-1185">Reference proteome</keyword>
<dbReference type="CDD" id="cd17336">
    <property type="entry name" value="MFS_SLCO_OATP"/>
    <property type="match status" value="1"/>
</dbReference>
<dbReference type="PANTHER" id="PTHR11388:SF76">
    <property type="entry name" value="SOLUTE CARRIER ORGANIC ANION TRANSPORTER FAMILY MEMBER"/>
    <property type="match status" value="1"/>
</dbReference>
<comment type="caution">
    <text evidence="9">The sequence shown here is derived from an EMBL/GenBank/DDBJ whole genome shotgun (WGS) entry which is preliminary data.</text>
</comment>
<evidence type="ECO:0000313" key="10">
    <source>
        <dbReference type="Proteomes" id="UP000708208"/>
    </source>
</evidence>
<feature type="transmembrane region" description="Helical" evidence="6">
    <location>
        <begin position="151"/>
        <end position="173"/>
    </location>
</feature>
<name>A0A8J2PCM8_9HEXA</name>
<reference evidence="9" key="1">
    <citation type="submission" date="2021-06" db="EMBL/GenBank/DDBJ databases">
        <authorList>
            <person name="Hodson N. C."/>
            <person name="Mongue J. A."/>
            <person name="Jaron S. K."/>
        </authorList>
    </citation>
    <scope>NUCLEOTIDE SEQUENCE</scope>
</reference>
<feature type="transmembrane region" description="Helical" evidence="6">
    <location>
        <begin position="113"/>
        <end position="131"/>
    </location>
</feature>
<feature type="transmembrane region" description="Helical" evidence="6">
    <location>
        <begin position="180"/>
        <end position="202"/>
    </location>
</feature>
<dbReference type="GO" id="GO:0043252">
    <property type="term" value="P:sodium-independent organic anion transport"/>
    <property type="evidence" value="ECO:0007669"/>
    <property type="project" value="TreeGrafter"/>
</dbReference>
<keyword evidence="2" id="KW-1003">Cell membrane</keyword>
<keyword evidence="4 6" id="KW-1133">Transmembrane helix</keyword>
<evidence type="ECO:0000256" key="1">
    <source>
        <dbReference type="ARBA" id="ARBA00004651"/>
    </source>
</evidence>
<feature type="transmembrane region" description="Helical" evidence="6">
    <location>
        <begin position="440"/>
        <end position="459"/>
    </location>
</feature>
<comment type="similarity">
    <text evidence="6">Belongs to the organo anion transporter (TC 2.A.60) family.</text>
</comment>
<evidence type="ECO:0000256" key="4">
    <source>
        <dbReference type="ARBA" id="ARBA00022989"/>
    </source>
</evidence>
<evidence type="ECO:0000256" key="2">
    <source>
        <dbReference type="ARBA" id="ARBA00022475"/>
    </source>
</evidence>
<evidence type="ECO:0000313" key="9">
    <source>
        <dbReference type="EMBL" id="CAG7816448.1"/>
    </source>
</evidence>
<feature type="transmembrane region" description="Helical" evidence="6">
    <location>
        <begin position="617"/>
        <end position="634"/>
    </location>
</feature>
<feature type="transmembrane region" description="Helical" evidence="6">
    <location>
        <begin position="709"/>
        <end position="732"/>
    </location>
</feature>
<evidence type="ECO:0000256" key="7">
    <source>
        <dbReference type="SAM" id="MobiDB-lite"/>
    </source>
</evidence>
<dbReference type="GO" id="GO:0015347">
    <property type="term" value="F:sodium-independent organic anion transmembrane transporter activity"/>
    <property type="evidence" value="ECO:0007669"/>
    <property type="project" value="TreeGrafter"/>
</dbReference>
<evidence type="ECO:0000256" key="6">
    <source>
        <dbReference type="RuleBase" id="RU362056"/>
    </source>
</evidence>
<feature type="transmembrane region" description="Helical" evidence="6">
    <location>
        <begin position="508"/>
        <end position="526"/>
    </location>
</feature>
<accession>A0A8J2PCM8</accession>
<feature type="transmembrane region" description="Helical" evidence="6">
    <location>
        <begin position="471"/>
        <end position="496"/>
    </location>
</feature>
<dbReference type="Proteomes" id="UP000708208">
    <property type="component" value="Unassembled WGS sequence"/>
</dbReference>
<keyword evidence="6" id="KW-0813">Transport</keyword>
<feature type="region of interest" description="Disordered" evidence="7">
    <location>
        <begin position="68"/>
        <end position="89"/>
    </location>
</feature>
<keyword evidence="6" id="KW-0406">Ion transport</keyword>
<dbReference type="GO" id="GO:0006811">
    <property type="term" value="P:monoatomic ion transport"/>
    <property type="evidence" value="ECO:0007669"/>
    <property type="project" value="UniProtKB-KW"/>
</dbReference>
<dbReference type="NCBIfam" id="TIGR00805">
    <property type="entry name" value="oat"/>
    <property type="match status" value="1"/>
</dbReference>
<dbReference type="PROSITE" id="PS51465">
    <property type="entry name" value="KAZAL_2"/>
    <property type="match status" value="1"/>
</dbReference>
<organism evidence="9 10">
    <name type="scientific">Allacma fusca</name>
    <dbReference type="NCBI Taxonomy" id="39272"/>
    <lineage>
        <taxon>Eukaryota</taxon>
        <taxon>Metazoa</taxon>
        <taxon>Ecdysozoa</taxon>
        <taxon>Arthropoda</taxon>
        <taxon>Hexapoda</taxon>
        <taxon>Collembola</taxon>
        <taxon>Symphypleona</taxon>
        <taxon>Sminthuridae</taxon>
        <taxon>Allacma</taxon>
    </lineage>
</organism>
<feature type="compositionally biased region" description="Basic and acidic residues" evidence="7">
    <location>
        <begin position="78"/>
        <end position="89"/>
    </location>
</feature>
<dbReference type="GO" id="GO:0016323">
    <property type="term" value="C:basolateral plasma membrane"/>
    <property type="evidence" value="ECO:0007669"/>
    <property type="project" value="TreeGrafter"/>
</dbReference>
<dbReference type="PANTHER" id="PTHR11388">
    <property type="entry name" value="ORGANIC ANION TRANSPORTER"/>
    <property type="match status" value="1"/>
</dbReference>
<feature type="transmembrane region" description="Helical" evidence="6">
    <location>
        <begin position="358"/>
        <end position="378"/>
    </location>
</feature>
<protein>
    <recommendedName>
        <fullName evidence="6">Solute carrier organic anion transporter family member</fullName>
    </recommendedName>
</protein>
<dbReference type="InterPro" id="IPR002350">
    <property type="entry name" value="Kazal_dom"/>
</dbReference>
<dbReference type="OrthoDB" id="5062115at2759"/>
<keyword evidence="5 6" id="KW-0472">Membrane</keyword>
<proteinExistence type="inferred from homology"/>
<dbReference type="AlphaFoldDB" id="A0A8J2PCM8"/>
<feature type="transmembrane region" description="Helical" evidence="6">
    <location>
        <begin position="655"/>
        <end position="681"/>
    </location>
</feature>